<accession>M0AKV7</accession>
<proteinExistence type="predicted"/>
<comment type="caution">
    <text evidence="1">The sequence shown here is derived from an EMBL/GenBank/DDBJ whole genome shotgun (WGS) entry which is preliminary data.</text>
</comment>
<dbReference type="AlphaFoldDB" id="M0AKV7"/>
<evidence type="ECO:0000313" key="2">
    <source>
        <dbReference type="Proteomes" id="UP000011554"/>
    </source>
</evidence>
<reference evidence="1 2" key="1">
    <citation type="journal article" date="2014" name="PLoS Genet.">
        <title>Phylogenetically driven sequencing of extremely halophilic archaea reveals strategies for static and dynamic osmo-response.</title>
        <authorList>
            <person name="Becker E.A."/>
            <person name="Seitzer P.M."/>
            <person name="Tritt A."/>
            <person name="Larsen D."/>
            <person name="Krusor M."/>
            <person name="Yao A.I."/>
            <person name="Wu D."/>
            <person name="Madern D."/>
            <person name="Eisen J.A."/>
            <person name="Darling A.E."/>
            <person name="Facciotti M.T."/>
        </authorList>
    </citation>
    <scope>NUCLEOTIDE SEQUENCE [LARGE SCALE GENOMIC DNA]</scope>
    <source>
        <strain evidence="1 2">DSM 12278</strain>
    </source>
</reference>
<dbReference type="Proteomes" id="UP000011554">
    <property type="component" value="Unassembled WGS sequence"/>
</dbReference>
<dbReference type="PATRIC" id="fig|29540.5.peg.3066"/>
<dbReference type="EMBL" id="AOIO01000034">
    <property type="protein sequence ID" value="ELY99184.1"/>
    <property type="molecule type" value="Genomic_DNA"/>
</dbReference>
<organism evidence="1 2">
    <name type="scientific">Natrialba asiatica (strain ATCC 700177 / DSM 12278 / JCM 9576 / FERM P-10747 / NBRC 102637 / 172P1)</name>
    <dbReference type="NCBI Taxonomy" id="29540"/>
    <lineage>
        <taxon>Archaea</taxon>
        <taxon>Methanobacteriati</taxon>
        <taxon>Methanobacteriota</taxon>
        <taxon>Stenosarchaea group</taxon>
        <taxon>Halobacteria</taxon>
        <taxon>Halobacteriales</taxon>
        <taxon>Natrialbaceae</taxon>
        <taxon>Natrialba</taxon>
    </lineage>
</organism>
<protein>
    <submittedName>
        <fullName evidence="1">Uncharacterized protein</fullName>
    </submittedName>
</protein>
<sequence>MRVEFDRYGAALRDAYTILGERDFLAIFETEDREAAFKSALTLRRHGLNA</sequence>
<dbReference type="eggNOG" id="arCOG01119">
    <property type="taxonomic scope" value="Archaea"/>
</dbReference>
<keyword evidence="2" id="KW-1185">Reference proteome</keyword>
<dbReference type="InterPro" id="IPR014845">
    <property type="entry name" value="GYD/TTHA1554"/>
</dbReference>
<evidence type="ECO:0000313" key="1">
    <source>
        <dbReference type="EMBL" id="ELY99184.1"/>
    </source>
</evidence>
<gene>
    <name evidence="1" type="ORF">C481_15075</name>
</gene>
<dbReference type="Pfam" id="PF08734">
    <property type="entry name" value="GYD"/>
    <property type="match status" value="1"/>
</dbReference>
<name>M0AKV7_NATA1</name>